<accession>A0A1C9ZQ97</accession>
<name>A0A1C9ZQ97_9CHLO</name>
<dbReference type="EMBL" id="LC088503">
    <property type="protein sequence ID" value="BAV58191.1"/>
    <property type="molecule type" value="mRNA"/>
</dbReference>
<proteinExistence type="evidence at transcript level"/>
<evidence type="ECO:0000313" key="1">
    <source>
        <dbReference type="EMBL" id="BAV58191.1"/>
    </source>
</evidence>
<dbReference type="AlphaFoldDB" id="A0A1C9ZQ97"/>
<organism evidence="1">
    <name type="scientific">Ulva partita</name>
    <dbReference type="NCBI Taxonomy" id="1605170"/>
    <lineage>
        <taxon>Eukaryota</taxon>
        <taxon>Viridiplantae</taxon>
        <taxon>Chlorophyta</taxon>
        <taxon>core chlorophytes</taxon>
        <taxon>Ulvophyceae</taxon>
        <taxon>OUU clade</taxon>
        <taxon>Ulvales</taxon>
        <taxon>Ulvaceae</taxon>
        <taxon>Ulva</taxon>
    </lineage>
</organism>
<gene>
    <name evidence="1" type="primary">7825m</name>
</gene>
<sequence length="22" mass="2457">MGRWLLLLLRLCAGSVGCCCCW</sequence>
<reference evidence="1" key="1">
    <citation type="submission" date="2015-10" db="EMBL/GenBank/DDBJ databases">
        <title>Evolution of the mating-type locus in an isomorphic haploid-diploid life cycle and isogamy.</title>
        <authorList>
            <person name="Yamazaki T."/>
            <person name="Suzuki R."/>
            <person name="Ichihara K."/>
            <person name="Toyoda A."/>
            <person name="Kuwano K."/>
            <person name="Kawano S."/>
        </authorList>
    </citation>
    <scope>NUCLEOTIDE SEQUENCE</scope>
    <source>
        <strain evidence="1">MGEC-2</strain>
    </source>
</reference>
<protein>
    <submittedName>
        <fullName evidence="1">Uncharacterized protein</fullName>
    </submittedName>
</protein>